<feature type="binding site" evidence="4">
    <location>
        <position position="77"/>
    </location>
    <ligand>
        <name>substrate</name>
    </ligand>
</feature>
<feature type="binding site" evidence="4">
    <location>
        <position position="113"/>
    </location>
    <ligand>
        <name>substrate</name>
    </ligand>
</feature>
<comment type="subcellular location">
    <subcellularLocation>
        <location evidence="4">Cytoplasm</location>
    </subcellularLocation>
</comment>
<name>A0A2S2E0N6_9ALTE</name>
<evidence type="ECO:0000256" key="1">
    <source>
        <dbReference type="ARBA" id="ARBA00022490"/>
    </source>
</evidence>
<dbReference type="InterPro" id="IPR007440">
    <property type="entry name" value="Chorismate--pyruvate_lyase"/>
</dbReference>
<dbReference type="Proteomes" id="UP000245728">
    <property type="component" value="Chromosome"/>
</dbReference>
<dbReference type="Gene3D" id="3.40.1410.10">
    <property type="entry name" value="Chorismate lyase-like"/>
    <property type="match status" value="1"/>
</dbReference>
<dbReference type="AlphaFoldDB" id="A0A2S2E0N6"/>
<dbReference type="SUPFAM" id="SSF64288">
    <property type="entry name" value="Chorismate lyase-like"/>
    <property type="match status" value="1"/>
</dbReference>
<comment type="catalytic activity">
    <reaction evidence="4">
        <text>chorismate = 4-hydroxybenzoate + pyruvate</text>
        <dbReference type="Rhea" id="RHEA:16505"/>
        <dbReference type="ChEBI" id="CHEBI:15361"/>
        <dbReference type="ChEBI" id="CHEBI:17879"/>
        <dbReference type="ChEBI" id="CHEBI:29748"/>
        <dbReference type="EC" id="4.1.3.40"/>
    </reaction>
</comment>
<reference evidence="5 6" key="1">
    <citation type="submission" date="2018-05" db="EMBL/GenBank/DDBJ databases">
        <title>Salinimonas sp. HMF8227 Genome sequencing and assembly.</title>
        <authorList>
            <person name="Kang H."/>
            <person name="Kang J."/>
            <person name="Cha I."/>
            <person name="Kim H."/>
            <person name="Joh K."/>
        </authorList>
    </citation>
    <scope>NUCLEOTIDE SEQUENCE [LARGE SCALE GENOMIC DNA]</scope>
    <source>
        <strain evidence="5 6">HMF8227</strain>
    </source>
</reference>
<dbReference type="UniPathway" id="UPA00232"/>
<keyword evidence="1 4" id="KW-0963">Cytoplasm</keyword>
<dbReference type="GO" id="GO:0008813">
    <property type="term" value="F:chorismate lyase activity"/>
    <property type="evidence" value="ECO:0007669"/>
    <property type="project" value="UniProtKB-UniRule"/>
</dbReference>
<accession>A0A2S2E0N6</accession>
<dbReference type="GO" id="GO:0006744">
    <property type="term" value="P:ubiquinone biosynthetic process"/>
    <property type="evidence" value="ECO:0007669"/>
    <property type="project" value="UniProtKB-UniRule"/>
</dbReference>
<keyword evidence="3 4" id="KW-0456">Lyase</keyword>
<dbReference type="PANTHER" id="PTHR38683">
    <property type="entry name" value="CHORISMATE PYRUVATE-LYASE"/>
    <property type="match status" value="1"/>
</dbReference>
<dbReference type="Pfam" id="PF04345">
    <property type="entry name" value="Chor_lyase"/>
    <property type="match status" value="1"/>
</dbReference>
<comment type="function">
    <text evidence="4">Removes the pyruvyl group from chorismate, with concomitant aromatization of the ring, to provide 4-hydroxybenzoate (4HB) for the ubiquinone pathway.</text>
</comment>
<evidence type="ECO:0000313" key="5">
    <source>
        <dbReference type="EMBL" id="AWL10577.1"/>
    </source>
</evidence>
<dbReference type="HAMAP" id="MF_01632">
    <property type="entry name" value="UbiC"/>
    <property type="match status" value="1"/>
</dbReference>
<feature type="binding site" evidence="4">
    <location>
        <position position="168"/>
    </location>
    <ligand>
        <name>substrate</name>
    </ligand>
</feature>
<dbReference type="InterPro" id="IPR028978">
    <property type="entry name" value="Chorismate_lyase_/UTRA_dom_sf"/>
</dbReference>
<dbReference type="KEGG" id="salh:HMF8227_00069"/>
<keyword evidence="6" id="KW-1185">Reference proteome</keyword>
<organism evidence="5 6">
    <name type="scientific">Saliniradius amylolyticus</name>
    <dbReference type="NCBI Taxonomy" id="2183582"/>
    <lineage>
        <taxon>Bacteria</taxon>
        <taxon>Pseudomonadati</taxon>
        <taxon>Pseudomonadota</taxon>
        <taxon>Gammaproteobacteria</taxon>
        <taxon>Alteromonadales</taxon>
        <taxon>Alteromonadaceae</taxon>
        <taxon>Saliniradius</taxon>
    </lineage>
</organism>
<dbReference type="GO" id="GO:0042866">
    <property type="term" value="P:pyruvate biosynthetic process"/>
    <property type="evidence" value="ECO:0007669"/>
    <property type="project" value="UniProtKB-UniRule"/>
</dbReference>
<protein>
    <recommendedName>
        <fullName evidence="4">Probable chorismate pyruvate-lyase</fullName>
        <shortName evidence="4">CL</shortName>
        <shortName evidence="4">CPL</shortName>
        <ecNumber evidence="4">4.1.3.40</ecNumber>
    </recommendedName>
</protein>
<comment type="similarity">
    <text evidence="4">Belongs to the UbiC family.</text>
</comment>
<comment type="caution">
    <text evidence="4">Lacks conserved residue(s) required for the propagation of feature annotation.</text>
</comment>
<keyword evidence="4" id="KW-0670">Pyruvate</keyword>
<proteinExistence type="inferred from homology"/>
<dbReference type="PANTHER" id="PTHR38683:SF1">
    <property type="entry name" value="CHORISMATE PYRUVATE-LYASE"/>
    <property type="match status" value="1"/>
</dbReference>
<dbReference type="EMBL" id="CP029347">
    <property type="protein sequence ID" value="AWL10577.1"/>
    <property type="molecule type" value="Genomic_DNA"/>
</dbReference>
<dbReference type="EC" id="4.1.3.40" evidence="4"/>
<keyword evidence="2 4" id="KW-0831">Ubiquinone biosynthesis</keyword>
<comment type="pathway">
    <text evidence="4">Cofactor biosynthesis; ubiquinone biosynthesis.</text>
</comment>
<gene>
    <name evidence="4 5" type="primary">ubiC</name>
    <name evidence="5" type="ORF">HMF8227_00069</name>
</gene>
<evidence type="ECO:0000256" key="3">
    <source>
        <dbReference type="ARBA" id="ARBA00023239"/>
    </source>
</evidence>
<dbReference type="RefSeq" id="WP_162558429.1">
    <property type="nucleotide sequence ID" value="NZ_CP029347.1"/>
</dbReference>
<dbReference type="GO" id="GO:0005829">
    <property type="term" value="C:cytosol"/>
    <property type="evidence" value="ECO:0007669"/>
    <property type="project" value="TreeGrafter"/>
</dbReference>
<sequence>MSNSPLFPLPVAPHWHTANEVVVPEAHLKNWLQDTGSLTERLQAHCRHFEVQLLGQQKTQLSADELEIIGSQLSVVREVILRGDGQPWVAARSVLPKALTEDGPFAALGSQSLGRILFNDHLFERRPFELCQLEAPNLLETLGCESKHRLFGRRSLFCYQHWRVMVAEIFLPQCPAYKLWSPR</sequence>
<evidence type="ECO:0000313" key="6">
    <source>
        <dbReference type="Proteomes" id="UP000245728"/>
    </source>
</evidence>
<evidence type="ECO:0000256" key="2">
    <source>
        <dbReference type="ARBA" id="ARBA00022688"/>
    </source>
</evidence>
<evidence type="ECO:0000256" key="4">
    <source>
        <dbReference type="HAMAP-Rule" id="MF_01632"/>
    </source>
</evidence>